<feature type="region of interest" description="Disordered" evidence="1">
    <location>
        <begin position="1"/>
        <end position="24"/>
    </location>
</feature>
<gene>
    <name evidence="2" type="ORF">DFP81_102254</name>
</gene>
<name>A0A3E0DRI4_9GAMM</name>
<dbReference type="Proteomes" id="UP000256542">
    <property type="component" value="Unassembled WGS sequence"/>
</dbReference>
<evidence type="ECO:0000256" key="1">
    <source>
        <dbReference type="SAM" id="MobiDB-lite"/>
    </source>
</evidence>
<proteinExistence type="predicted"/>
<comment type="caution">
    <text evidence="2">The sequence shown here is derived from an EMBL/GenBank/DDBJ whole genome shotgun (WGS) entry which is preliminary data.</text>
</comment>
<sequence>MHRLVSPYHQPNSQTAKQPNSQTANDFSLPRIRCYPSGIVHQDIVVGFLANEVTRC</sequence>
<evidence type="ECO:0000313" key="2">
    <source>
        <dbReference type="EMBL" id="REG85721.1"/>
    </source>
</evidence>
<dbReference type="AlphaFoldDB" id="A0A3E0DRI4"/>
<dbReference type="EMBL" id="QUNG01000002">
    <property type="protein sequence ID" value="REG85721.1"/>
    <property type="molecule type" value="Genomic_DNA"/>
</dbReference>
<keyword evidence="3" id="KW-1185">Reference proteome</keyword>
<organism evidence="2 3">
    <name type="scientific">Marinomonas pollencensis</name>
    <dbReference type="NCBI Taxonomy" id="491954"/>
    <lineage>
        <taxon>Bacteria</taxon>
        <taxon>Pseudomonadati</taxon>
        <taxon>Pseudomonadota</taxon>
        <taxon>Gammaproteobacteria</taxon>
        <taxon>Oceanospirillales</taxon>
        <taxon>Oceanospirillaceae</taxon>
        <taxon>Marinomonas</taxon>
    </lineage>
</organism>
<accession>A0A3E0DRI4</accession>
<protein>
    <submittedName>
        <fullName evidence="2">Uncharacterized protein</fullName>
    </submittedName>
</protein>
<reference evidence="2 3" key="1">
    <citation type="submission" date="2018-08" db="EMBL/GenBank/DDBJ databases">
        <title>Genomic Encyclopedia of Type Strains, Phase III (KMG-III): the genomes of soil and plant-associated and newly described type strains.</title>
        <authorList>
            <person name="Whitman W."/>
        </authorList>
    </citation>
    <scope>NUCLEOTIDE SEQUENCE [LARGE SCALE GENOMIC DNA]</scope>
    <source>
        <strain evidence="2 3">CECT 7375</strain>
    </source>
</reference>
<evidence type="ECO:0000313" key="3">
    <source>
        <dbReference type="Proteomes" id="UP000256542"/>
    </source>
</evidence>
<feature type="compositionally biased region" description="Polar residues" evidence="1">
    <location>
        <begin position="9"/>
        <end position="24"/>
    </location>
</feature>